<organism evidence="3 4">
    <name type="scientific">Sporisorium graminicola</name>
    <dbReference type="NCBI Taxonomy" id="280036"/>
    <lineage>
        <taxon>Eukaryota</taxon>
        <taxon>Fungi</taxon>
        <taxon>Dikarya</taxon>
        <taxon>Basidiomycota</taxon>
        <taxon>Ustilaginomycotina</taxon>
        <taxon>Ustilaginomycetes</taxon>
        <taxon>Ustilaginales</taxon>
        <taxon>Ustilaginaceae</taxon>
        <taxon>Sporisorium</taxon>
    </lineage>
</organism>
<keyword evidence="2" id="KW-0732">Signal</keyword>
<name>A0A4U7KR31_9BASI</name>
<dbReference type="RefSeq" id="XP_029737633.1">
    <property type="nucleotide sequence ID" value="XM_029885781.1"/>
</dbReference>
<comment type="caution">
    <text evidence="3">The sequence shown here is derived from an EMBL/GenBank/DDBJ whole genome shotgun (WGS) entry which is preliminary data.</text>
</comment>
<proteinExistence type="predicted"/>
<evidence type="ECO:0000313" key="4">
    <source>
        <dbReference type="Proteomes" id="UP000306050"/>
    </source>
</evidence>
<dbReference type="GeneID" id="40728082"/>
<dbReference type="Proteomes" id="UP000306050">
    <property type="component" value="Chromosome SGRAM_6"/>
</dbReference>
<dbReference type="KEGG" id="sgra:EX895_005187"/>
<feature type="signal peptide" evidence="2">
    <location>
        <begin position="1"/>
        <end position="19"/>
    </location>
</feature>
<feature type="chain" id="PRO_5021006327" evidence="2">
    <location>
        <begin position="20"/>
        <end position="426"/>
    </location>
</feature>
<evidence type="ECO:0000313" key="3">
    <source>
        <dbReference type="EMBL" id="TKY85648.1"/>
    </source>
</evidence>
<reference evidence="3 4" key="1">
    <citation type="submission" date="2019-05" db="EMBL/GenBank/DDBJ databases">
        <title>Sporisorium graminicola CBS 10092 draft sequencing and annotation.</title>
        <authorList>
            <person name="Solano-Gonzalez S."/>
            <person name="Caddick M.X."/>
            <person name="Darby A."/>
        </authorList>
    </citation>
    <scope>NUCLEOTIDE SEQUENCE [LARGE SCALE GENOMIC DNA]</scope>
    <source>
        <strain evidence="3 4">CBS 10092</strain>
    </source>
</reference>
<dbReference type="AlphaFoldDB" id="A0A4U7KR31"/>
<feature type="region of interest" description="Disordered" evidence="1">
    <location>
        <begin position="60"/>
        <end position="188"/>
    </location>
</feature>
<sequence>MRLRTLLLAAAALLTLVHATGIDGSFDSVGASDESDHADDAIFPSPRAEQGATLAVGTDATLRDGSMLSHVPRPRPVLTGRPRTGGLRPMQPTLQAPPSSPVQAESVLVPQRAQPLEKGKGKLRRSRGQDKDEDRSPPQRAEGQGRRRLRQGRDSAGRARKMRQTDTGSSRERVEQMSSPTAQRAAMPAPQPMIVPGISMADATGHAQQAAPPNAATDAFLPNLFNSYLSFPQPGPSSQPHTFNYHGLRYGHFPATEPLRELPAPPFRDAQAGMASVLRPSDMRWTFGQEENRRGAYQMARSRSNTVAARTVMANEAKRLYEVEADKIREAIDRHEFPLDTSDEWRSWVSQEGVSVLLSQIDPSKMIGLNPLAVYGRDRLAVKIHGSDLAEQAMIPLHDKHEEWAAKFLVAWWTAYHNRLLRTGLV</sequence>
<feature type="compositionally biased region" description="Polar residues" evidence="1">
    <location>
        <begin position="92"/>
        <end position="103"/>
    </location>
</feature>
<accession>A0A4U7KR31</accession>
<feature type="compositionally biased region" description="Basic and acidic residues" evidence="1">
    <location>
        <begin position="127"/>
        <end position="137"/>
    </location>
</feature>
<evidence type="ECO:0000256" key="1">
    <source>
        <dbReference type="SAM" id="MobiDB-lite"/>
    </source>
</evidence>
<gene>
    <name evidence="3" type="ORF">EX895_005187</name>
</gene>
<evidence type="ECO:0000256" key="2">
    <source>
        <dbReference type="SAM" id="SignalP"/>
    </source>
</evidence>
<protein>
    <submittedName>
        <fullName evidence="3">Uncharacterized protein</fullName>
    </submittedName>
</protein>
<dbReference type="EMBL" id="SRRM01000019">
    <property type="protein sequence ID" value="TKY85648.1"/>
    <property type="molecule type" value="Genomic_DNA"/>
</dbReference>
<dbReference type="OrthoDB" id="2556747at2759"/>
<keyword evidence="4" id="KW-1185">Reference proteome</keyword>